<feature type="transmembrane region" description="Helical" evidence="1">
    <location>
        <begin position="32"/>
        <end position="52"/>
    </location>
</feature>
<reference evidence="2" key="1">
    <citation type="submission" date="2023-03" db="EMBL/GenBank/DDBJ databases">
        <title>Massive genome expansion in bonnet fungi (Mycena s.s.) driven by repeated elements and novel gene families across ecological guilds.</title>
        <authorList>
            <consortium name="Lawrence Berkeley National Laboratory"/>
            <person name="Harder C.B."/>
            <person name="Miyauchi S."/>
            <person name="Viragh M."/>
            <person name="Kuo A."/>
            <person name="Thoen E."/>
            <person name="Andreopoulos B."/>
            <person name="Lu D."/>
            <person name="Skrede I."/>
            <person name="Drula E."/>
            <person name="Henrissat B."/>
            <person name="Morin E."/>
            <person name="Kohler A."/>
            <person name="Barry K."/>
            <person name="LaButti K."/>
            <person name="Morin E."/>
            <person name="Salamov A."/>
            <person name="Lipzen A."/>
            <person name="Mereny Z."/>
            <person name="Hegedus B."/>
            <person name="Baldrian P."/>
            <person name="Stursova M."/>
            <person name="Weitz H."/>
            <person name="Taylor A."/>
            <person name="Grigoriev I.V."/>
            <person name="Nagy L.G."/>
            <person name="Martin F."/>
            <person name="Kauserud H."/>
        </authorList>
    </citation>
    <scope>NUCLEOTIDE SEQUENCE</scope>
    <source>
        <strain evidence="2">CBHHK002</strain>
    </source>
</reference>
<proteinExistence type="predicted"/>
<keyword evidence="1" id="KW-0812">Transmembrane</keyword>
<dbReference type="Proteomes" id="UP001218218">
    <property type="component" value="Unassembled WGS sequence"/>
</dbReference>
<accession>A0AAD7EEV6</accession>
<evidence type="ECO:0008006" key="4">
    <source>
        <dbReference type="Google" id="ProtNLM"/>
    </source>
</evidence>
<evidence type="ECO:0000313" key="2">
    <source>
        <dbReference type="EMBL" id="KAJ7318812.1"/>
    </source>
</evidence>
<evidence type="ECO:0000256" key="1">
    <source>
        <dbReference type="SAM" id="Phobius"/>
    </source>
</evidence>
<name>A0AAD7EEV6_9AGAR</name>
<feature type="transmembrane region" description="Helical" evidence="1">
    <location>
        <begin position="88"/>
        <end position="110"/>
    </location>
</feature>
<organism evidence="2 3">
    <name type="scientific">Mycena albidolilacea</name>
    <dbReference type="NCBI Taxonomy" id="1033008"/>
    <lineage>
        <taxon>Eukaryota</taxon>
        <taxon>Fungi</taxon>
        <taxon>Dikarya</taxon>
        <taxon>Basidiomycota</taxon>
        <taxon>Agaricomycotina</taxon>
        <taxon>Agaricomycetes</taxon>
        <taxon>Agaricomycetidae</taxon>
        <taxon>Agaricales</taxon>
        <taxon>Marasmiineae</taxon>
        <taxon>Mycenaceae</taxon>
        <taxon>Mycena</taxon>
    </lineage>
</organism>
<gene>
    <name evidence="2" type="ORF">DFH08DRAFT_891977</name>
</gene>
<keyword evidence="1" id="KW-0472">Membrane</keyword>
<dbReference type="AlphaFoldDB" id="A0AAD7EEV6"/>
<dbReference type="EMBL" id="JARIHO010000056">
    <property type="protein sequence ID" value="KAJ7318812.1"/>
    <property type="molecule type" value="Genomic_DNA"/>
</dbReference>
<protein>
    <recommendedName>
        <fullName evidence="4">Transmembrane protein</fullName>
    </recommendedName>
</protein>
<sequence>MNADAMRHAVSYFSCLFALTNAVQLVRHRMRWFIIMGAVSQVWYRVSALAVLRCRRKQSPRSMLSRTCSASSACPHGLDSVESSVEQCVFFFLACFVLYTRFFSVFWILLRFVLGMRCDACAHGDFDAIFGRSTSIMRARDYSWSSCR</sequence>
<comment type="caution">
    <text evidence="2">The sequence shown here is derived from an EMBL/GenBank/DDBJ whole genome shotgun (WGS) entry which is preliminary data.</text>
</comment>
<evidence type="ECO:0000313" key="3">
    <source>
        <dbReference type="Proteomes" id="UP001218218"/>
    </source>
</evidence>
<keyword evidence="3" id="KW-1185">Reference proteome</keyword>
<keyword evidence="1" id="KW-1133">Transmembrane helix</keyword>